<evidence type="ECO:0000259" key="6">
    <source>
        <dbReference type="Pfam" id="PF00676"/>
    </source>
</evidence>
<dbReference type="CDD" id="cd02000">
    <property type="entry name" value="TPP_E1_PDC_ADC_BCADC"/>
    <property type="match status" value="1"/>
</dbReference>
<organism evidence="7 8">
    <name type="scientific">Rhizobium quercicola</name>
    <dbReference type="NCBI Taxonomy" id="2901226"/>
    <lineage>
        <taxon>Bacteria</taxon>
        <taxon>Pseudomonadati</taxon>
        <taxon>Pseudomonadota</taxon>
        <taxon>Alphaproteobacteria</taxon>
        <taxon>Hyphomicrobiales</taxon>
        <taxon>Rhizobiaceae</taxon>
        <taxon>Rhizobium/Agrobacterium group</taxon>
        <taxon>Rhizobium</taxon>
    </lineage>
</organism>
<dbReference type="Gene3D" id="3.40.50.970">
    <property type="match status" value="1"/>
</dbReference>
<dbReference type="PANTHER" id="PTHR11516:SF60">
    <property type="entry name" value="PYRUVATE DEHYDROGENASE E1 COMPONENT SUBUNIT ALPHA"/>
    <property type="match status" value="1"/>
</dbReference>
<dbReference type="RefSeq" id="WP_231811583.1">
    <property type="nucleotide sequence ID" value="NZ_JAJOZR010000001.1"/>
</dbReference>
<dbReference type="PANTHER" id="PTHR11516">
    <property type="entry name" value="PYRUVATE DEHYDROGENASE E1 COMPONENT, ALPHA SUBUNIT BACTERIAL AND ORGANELLAR"/>
    <property type="match status" value="1"/>
</dbReference>
<name>A0A9X1NNJ1_9HYPH</name>
<feature type="domain" description="Dehydrogenase E1 component" evidence="6">
    <location>
        <begin position="28"/>
        <end position="320"/>
    </location>
</feature>
<accession>A0A9X1NNJ1</accession>
<gene>
    <name evidence="7" type="ORF">LRX75_02305</name>
</gene>
<protein>
    <submittedName>
        <fullName evidence="7">Thiamine pyrophosphate-dependent dehydrogenase E1 component subunit alpha</fullName>
    </submittedName>
</protein>
<keyword evidence="2" id="KW-0560">Oxidoreductase</keyword>
<evidence type="ECO:0000256" key="4">
    <source>
        <dbReference type="ARBA" id="ARBA00025211"/>
    </source>
</evidence>
<evidence type="ECO:0000313" key="8">
    <source>
        <dbReference type="Proteomes" id="UP001139089"/>
    </source>
</evidence>
<comment type="catalytic activity">
    <reaction evidence="5">
        <text>N(6)-[(R)-lipoyl]-L-lysyl-[protein] + pyruvate + H(+) = N(6)-[(R)-S(8)-acetyldihydrolipoyl]-L-lysyl-[protein] + CO2</text>
        <dbReference type="Rhea" id="RHEA:19189"/>
        <dbReference type="Rhea" id="RHEA-COMP:10474"/>
        <dbReference type="Rhea" id="RHEA-COMP:10478"/>
        <dbReference type="ChEBI" id="CHEBI:15361"/>
        <dbReference type="ChEBI" id="CHEBI:15378"/>
        <dbReference type="ChEBI" id="CHEBI:16526"/>
        <dbReference type="ChEBI" id="CHEBI:83099"/>
        <dbReference type="ChEBI" id="CHEBI:83111"/>
        <dbReference type="EC" id="1.2.4.1"/>
    </reaction>
</comment>
<dbReference type="SUPFAM" id="SSF52518">
    <property type="entry name" value="Thiamin diphosphate-binding fold (THDP-binding)"/>
    <property type="match status" value="1"/>
</dbReference>
<evidence type="ECO:0000256" key="1">
    <source>
        <dbReference type="ARBA" id="ARBA00001964"/>
    </source>
</evidence>
<dbReference type="Pfam" id="PF00676">
    <property type="entry name" value="E1_dh"/>
    <property type="match status" value="1"/>
</dbReference>
<keyword evidence="8" id="KW-1185">Reference proteome</keyword>
<dbReference type="AlphaFoldDB" id="A0A9X1NNJ1"/>
<comment type="cofactor">
    <cofactor evidence="1">
        <name>thiamine diphosphate</name>
        <dbReference type="ChEBI" id="CHEBI:58937"/>
    </cofactor>
</comment>
<comment type="function">
    <text evidence="4">The pyruvate dehydrogenase complex catalyzes the overall conversion of pyruvate to acetyl-CoA and CO(2). It contains multiple copies of three enzymatic components: pyruvate dehydrogenase (E1), dihydrolipoamide acetyltransferase (E2) and lipoamide dehydrogenase (E3).</text>
</comment>
<dbReference type="InterPro" id="IPR029061">
    <property type="entry name" value="THDP-binding"/>
</dbReference>
<dbReference type="GO" id="GO:0006086">
    <property type="term" value="P:pyruvate decarboxylation to acetyl-CoA"/>
    <property type="evidence" value="ECO:0007669"/>
    <property type="project" value="TreeGrafter"/>
</dbReference>
<reference evidence="7" key="1">
    <citation type="submission" date="2021-12" db="EMBL/GenBank/DDBJ databases">
        <authorList>
            <person name="Li Y."/>
        </authorList>
    </citation>
    <scope>NUCLEOTIDE SEQUENCE</scope>
    <source>
        <strain evidence="7">DKSPLA3</strain>
    </source>
</reference>
<sequence length="355" mass="38462">MTIETERQGGGSAAPAPANSNLLDLYRTMRRIRTFEERVGELFIRGQSAGSMLHLSIGEESTAAGVCDAMQPQDTFTTHHRGHGIFLARGADPKQMMAEIGGKETGYCKGKGGSMHIADMALGHLGANAIVGGGIPAVVGAGLSSKYFKKGSVSIAFFGDGAMQQGILYESMNMAALWDLPVLFVCINNQYGMGTRVDQATRNTAFDERARAFGLNGAVVDGLDVEAVQSAARWLVDDARAGKPGFLSIDVYRFFGHARMDKSPYRLEDEELEGRKKDPVRFARERLIETGLEKEAALDDLDKTIAAEMDATIDFSVESTAPPLSSMFRDVYAAGEPEPEPVRTRIDRVLARDEA</sequence>
<proteinExistence type="predicted"/>
<dbReference type="EMBL" id="JAJOZR010000001">
    <property type="protein sequence ID" value="MCD7107865.1"/>
    <property type="molecule type" value="Genomic_DNA"/>
</dbReference>
<evidence type="ECO:0000256" key="3">
    <source>
        <dbReference type="ARBA" id="ARBA00023052"/>
    </source>
</evidence>
<dbReference type="InterPro" id="IPR050642">
    <property type="entry name" value="PDH_E1_Alpha_Subunit"/>
</dbReference>
<dbReference type="Proteomes" id="UP001139089">
    <property type="component" value="Unassembled WGS sequence"/>
</dbReference>
<dbReference type="GO" id="GO:0004739">
    <property type="term" value="F:pyruvate dehydrogenase (acetyl-transferring) activity"/>
    <property type="evidence" value="ECO:0007669"/>
    <property type="project" value="UniProtKB-EC"/>
</dbReference>
<evidence type="ECO:0000256" key="5">
    <source>
        <dbReference type="ARBA" id="ARBA00051231"/>
    </source>
</evidence>
<dbReference type="InterPro" id="IPR001017">
    <property type="entry name" value="DH_E1"/>
</dbReference>
<evidence type="ECO:0000256" key="2">
    <source>
        <dbReference type="ARBA" id="ARBA00023002"/>
    </source>
</evidence>
<evidence type="ECO:0000313" key="7">
    <source>
        <dbReference type="EMBL" id="MCD7107865.1"/>
    </source>
</evidence>
<keyword evidence="3" id="KW-0786">Thiamine pyrophosphate</keyword>
<comment type="caution">
    <text evidence="7">The sequence shown here is derived from an EMBL/GenBank/DDBJ whole genome shotgun (WGS) entry which is preliminary data.</text>
</comment>